<dbReference type="GO" id="GO:0005886">
    <property type="term" value="C:plasma membrane"/>
    <property type="evidence" value="ECO:0007669"/>
    <property type="project" value="TreeGrafter"/>
</dbReference>
<dbReference type="PANTHER" id="PTHR23291:SF50">
    <property type="entry name" value="PROTEIN LIFEGUARD 4"/>
    <property type="match status" value="1"/>
</dbReference>
<name>A0A0M4PLS3_COXBE</name>
<keyword evidence="3 6" id="KW-0812">Transmembrane</keyword>
<gene>
    <name evidence="7" type="ORF">CBU_0214</name>
</gene>
<reference evidence="7" key="1">
    <citation type="journal article" date="2015" name="Microbes Infect.">
        <title>Whole genome PCR scanning (WGPS) of Coxiella burnetii strains from ruminants.</title>
        <authorList>
            <person name="Sidi-Boumedine K."/>
            <person name="Adam G."/>
            <person name="Angen O."/>
            <person name="Aspan A."/>
            <person name="Bossers A."/>
            <person name="Roest H.J."/>
            <person name="Prigent M."/>
            <person name="Thiery R."/>
            <person name="Rousset E."/>
        </authorList>
    </citation>
    <scope>NUCLEOTIDE SEQUENCE</scope>
    <source>
        <strain evidence="7">EVC13</strain>
    </source>
</reference>
<keyword evidence="5 6" id="KW-0472">Membrane</keyword>
<keyword evidence="4 6" id="KW-1133">Transmembrane helix</keyword>
<evidence type="ECO:0000256" key="6">
    <source>
        <dbReference type="RuleBase" id="RU004379"/>
    </source>
</evidence>
<feature type="transmembrane region" description="Helical" evidence="6">
    <location>
        <begin position="213"/>
        <end position="236"/>
    </location>
</feature>
<accession>A0A0M4PLS3</accession>
<dbReference type="CDD" id="cd10432">
    <property type="entry name" value="BI-1-like_bacterial"/>
    <property type="match status" value="1"/>
</dbReference>
<evidence type="ECO:0000256" key="4">
    <source>
        <dbReference type="ARBA" id="ARBA00022989"/>
    </source>
</evidence>
<dbReference type="PATRIC" id="fig|777.21.peg.278"/>
<organism evidence="7">
    <name type="scientific">Coxiella burnetii</name>
    <dbReference type="NCBI Taxonomy" id="777"/>
    <lineage>
        <taxon>Bacteria</taxon>
        <taxon>Pseudomonadati</taxon>
        <taxon>Pseudomonadota</taxon>
        <taxon>Gammaproteobacteria</taxon>
        <taxon>Legionellales</taxon>
        <taxon>Coxiellaceae</taxon>
        <taxon>Coxiella</taxon>
    </lineage>
</organism>
<feature type="transmembrane region" description="Helical" evidence="6">
    <location>
        <begin position="141"/>
        <end position="162"/>
    </location>
</feature>
<comment type="subcellular location">
    <subcellularLocation>
        <location evidence="1">Membrane</location>
        <topology evidence="1">Multi-pass membrane protein</topology>
    </subcellularLocation>
</comment>
<evidence type="ECO:0000256" key="5">
    <source>
        <dbReference type="ARBA" id="ARBA00023136"/>
    </source>
</evidence>
<dbReference type="EMBL" id="KT381467">
    <property type="protein sequence ID" value="ALE59685.1"/>
    <property type="molecule type" value="Genomic_DNA"/>
</dbReference>
<evidence type="ECO:0000256" key="2">
    <source>
        <dbReference type="ARBA" id="ARBA00010350"/>
    </source>
</evidence>
<dbReference type="PANTHER" id="PTHR23291">
    <property type="entry name" value="BAX INHIBITOR-RELATED"/>
    <property type="match status" value="1"/>
</dbReference>
<dbReference type="AlphaFoldDB" id="A0A0M4PLS3"/>
<dbReference type="InterPro" id="IPR006214">
    <property type="entry name" value="Bax_inhibitor_1-related"/>
</dbReference>
<feature type="transmembrane region" description="Helical" evidence="6">
    <location>
        <begin position="85"/>
        <end position="108"/>
    </location>
</feature>
<evidence type="ECO:0000313" key="7">
    <source>
        <dbReference type="EMBL" id="ALE59685.1"/>
    </source>
</evidence>
<feature type="transmembrane region" description="Helical" evidence="6">
    <location>
        <begin position="58"/>
        <end position="79"/>
    </location>
</feature>
<comment type="similarity">
    <text evidence="2 6">Belongs to the BI1 family.</text>
</comment>
<proteinExistence type="inferred from homology"/>
<feature type="transmembrane region" description="Helical" evidence="6">
    <location>
        <begin position="27"/>
        <end position="46"/>
    </location>
</feature>
<protein>
    <submittedName>
        <fullName evidence="7">Integral membrane protein</fullName>
    </submittedName>
</protein>
<feature type="transmembrane region" description="Helical" evidence="6">
    <location>
        <begin position="115"/>
        <end position="135"/>
    </location>
</feature>
<dbReference type="RefSeq" id="WP_012220130.1">
    <property type="nucleotide sequence ID" value="NZ_CCAM010000007.1"/>
</dbReference>
<sequence>MRNLSNAYQPRRSGIQSLTVAQFMSKVYLWMVLGLALSAGTGYYIFSHSYLFNKIVHTPGLFFGLIIAQFAAVIGLTWLNQRLTATLAALIYVLYTVLTGVTLSVVLYAYTKQNVFDALAVTSVAFLGLSAFGYVTKRDLGPIGTFCIMGLFGMIGMMLLAFFIPGLRSDTMQLTISAIGVLVFSGLTAYDTQRIKLSYLQSGGWGEGQQLKAAVNGALMLYLDFINLFLSLLRLFSRR</sequence>
<dbReference type="Pfam" id="PF01027">
    <property type="entry name" value="Bax1-I"/>
    <property type="match status" value="1"/>
</dbReference>
<evidence type="ECO:0000256" key="1">
    <source>
        <dbReference type="ARBA" id="ARBA00004141"/>
    </source>
</evidence>
<evidence type="ECO:0000256" key="3">
    <source>
        <dbReference type="ARBA" id="ARBA00022692"/>
    </source>
</evidence>